<gene>
    <name evidence="2" type="ORF">H7F51_15755</name>
</gene>
<comment type="caution">
    <text evidence="2">The sequence shown here is derived from an EMBL/GenBank/DDBJ whole genome shotgun (WGS) entry which is preliminary data.</text>
</comment>
<dbReference type="AlphaFoldDB" id="A0A7X1KN25"/>
<dbReference type="PROSITE" id="PS00136">
    <property type="entry name" value="SUBTILASE_ASP"/>
    <property type="match status" value="1"/>
</dbReference>
<accession>A0A7X1KN25</accession>
<evidence type="ECO:0000256" key="1">
    <source>
        <dbReference type="ARBA" id="ARBA00022801"/>
    </source>
</evidence>
<dbReference type="EMBL" id="JACLAW010000013">
    <property type="protein sequence ID" value="MBC2666973.1"/>
    <property type="molecule type" value="Genomic_DNA"/>
</dbReference>
<reference evidence="2 3" key="1">
    <citation type="submission" date="2020-08" db="EMBL/GenBank/DDBJ databases">
        <title>The genome sequence of type strain Novosphingobium flavum NBRC 111647.</title>
        <authorList>
            <person name="Liu Y."/>
        </authorList>
    </citation>
    <scope>NUCLEOTIDE SEQUENCE [LARGE SCALE GENOMIC DNA]</scope>
    <source>
        <strain evidence="2 3">NBRC 111647</strain>
    </source>
</reference>
<dbReference type="GO" id="GO:0016787">
    <property type="term" value="F:hydrolase activity"/>
    <property type="evidence" value="ECO:0007669"/>
    <property type="project" value="UniProtKB-KW"/>
</dbReference>
<dbReference type="Proteomes" id="UP000566813">
    <property type="component" value="Unassembled WGS sequence"/>
</dbReference>
<keyword evidence="3" id="KW-1185">Reference proteome</keyword>
<dbReference type="InterPro" id="IPR023827">
    <property type="entry name" value="Peptidase_S8_Asp-AS"/>
</dbReference>
<dbReference type="Pfam" id="PF11149">
    <property type="entry name" value="DUF2924"/>
    <property type="match status" value="1"/>
</dbReference>
<organism evidence="2 3">
    <name type="scientific">Novosphingobium flavum</name>
    <dbReference type="NCBI Taxonomy" id="1778672"/>
    <lineage>
        <taxon>Bacteria</taxon>
        <taxon>Pseudomonadati</taxon>
        <taxon>Pseudomonadota</taxon>
        <taxon>Alphaproteobacteria</taxon>
        <taxon>Sphingomonadales</taxon>
        <taxon>Sphingomonadaceae</taxon>
        <taxon>Novosphingobium</taxon>
    </lineage>
</organism>
<sequence length="149" mass="16101">MKHLEAQVAAIEAMSARDRKTEWHRRTGTVAPPAFGSGLLARALAHAAQERALGGLGKIDLRRIAQAAASGQNSTVADGLKVGTWLSRTWHGEVHQVVVLDTGFEYNGQRFNSLSEIAKRITGAHWSGPRFFGLKSPRMGMLGVSTNGR</sequence>
<evidence type="ECO:0000313" key="2">
    <source>
        <dbReference type="EMBL" id="MBC2666973.1"/>
    </source>
</evidence>
<dbReference type="RefSeq" id="WP_185665269.1">
    <property type="nucleotide sequence ID" value="NZ_JACLAW010000013.1"/>
</dbReference>
<dbReference type="InterPro" id="IPR021322">
    <property type="entry name" value="DUF2924"/>
</dbReference>
<proteinExistence type="predicted"/>
<name>A0A7X1KN25_9SPHN</name>
<evidence type="ECO:0000313" key="3">
    <source>
        <dbReference type="Proteomes" id="UP000566813"/>
    </source>
</evidence>
<keyword evidence="1" id="KW-0378">Hydrolase</keyword>
<protein>
    <submittedName>
        <fullName evidence="2">DUF2924 domain-containing protein</fullName>
    </submittedName>
</protein>